<comment type="caution">
    <text evidence="1">The sequence shown here is derived from an EMBL/GenBank/DDBJ whole genome shotgun (WGS) entry which is preliminary data.</text>
</comment>
<dbReference type="RefSeq" id="WP_128085880.1">
    <property type="nucleotide sequence ID" value="NZ_CP071408.1"/>
</dbReference>
<sequence length="84" mass="9682">MTGWQLKLWRRSLLWKRERAATELGVSLRTYKDYENADTVKHSIALATVTLSLINVLPSMQSQEISSDSMVRLIKKMISTVEEK</sequence>
<dbReference type="SUPFAM" id="SSF47413">
    <property type="entry name" value="lambda repressor-like DNA-binding domains"/>
    <property type="match status" value="1"/>
</dbReference>
<dbReference type="AlphaFoldDB" id="A0A506QT42"/>
<reference evidence="1 2" key="1">
    <citation type="submission" date="2019-06" db="EMBL/GenBank/DDBJ databases">
        <title>Taxogenomics and systematics of the genus Pantoea.</title>
        <authorList>
            <person name="Tambong J.T."/>
        </authorList>
    </citation>
    <scope>NUCLEOTIDE SEQUENCE [LARGE SCALE GENOMIC DNA]</scope>
    <source>
        <strain evidence="1 2">LMG 24200</strain>
    </source>
</reference>
<evidence type="ECO:0000313" key="1">
    <source>
        <dbReference type="EMBL" id="TPV47570.1"/>
    </source>
</evidence>
<keyword evidence="2" id="KW-1185">Reference proteome</keyword>
<organism evidence="1 2">
    <name type="scientific">Pantoea deleyi</name>
    <dbReference type="NCBI Taxonomy" id="470932"/>
    <lineage>
        <taxon>Bacteria</taxon>
        <taxon>Pseudomonadati</taxon>
        <taxon>Pseudomonadota</taxon>
        <taxon>Gammaproteobacteria</taxon>
        <taxon>Enterobacterales</taxon>
        <taxon>Erwiniaceae</taxon>
        <taxon>Pantoea</taxon>
    </lineage>
</organism>
<name>A0A506QT42_9GAMM</name>
<dbReference type="Proteomes" id="UP000317747">
    <property type="component" value="Unassembled WGS sequence"/>
</dbReference>
<gene>
    <name evidence="1" type="ORF">FJW01_03705</name>
</gene>
<accession>A0A506QT42</accession>
<protein>
    <submittedName>
        <fullName evidence="1">XRE family transcriptional regulator</fullName>
    </submittedName>
</protein>
<dbReference type="InterPro" id="IPR010982">
    <property type="entry name" value="Lambda_DNA-bd_dom_sf"/>
</dbReference>
<dbReference type="EMBL" id="VHJA01000029">
    <property type="protein sequence ID" value="TPV47570.1"/>
    <property type="molecule type" value="Genomic_DNA"/>
</dbReference>
<evidence type="ECO:0000313" key="2">
    <source>
        <dbReference type="Proteomes" id="UP000317747"/>
    </source>
</evidence>
<dbReference type="GO" id="GO:0003677">
    <property type="term" value="F:DNA binding"/>
    <property type="evidence" value="ECO:0007669"/>
    <property type="project" value="InterPro"/>
</dbReference>
<dbReference type="Gene3D" id="1.10.260.40">
    <property type="entry name" value="lambda repressor-like DNA-binding domains"/>
    <property type="match status" value="1"/>
</dbReference>
<proteinExistence type="predicted"/>
<dbReference type="OrthoDB" id="6491931at2"/>